<evidence type="ECO:0000256" key="1">
    <source>
        <dbReference type="SAM" id="MobiDB-lite"/>
    </source>
</evidence>
<accession>A0A8H7TC55</accession>
<dbReference type="Proteomes" id="UP000664132">
    <property type="component" value="Unassembled WGS sequence"/>
</dbReference>
<feature type="domain" description="Peptidase C14 caspase" evidence="2">
    <location>
        <begin position="35"/>
        <end position="206"/>
    </location>
</feature>
<dbReference type="GO" id="GO:0004197">
    <property type="term" value="F:cysteine-type endopeptidase activity"/>
    <property type="evidence" value="ECO:0007669"/>
    <property type="project" value="InterPro"/>
</dbReference>
<sequence>MNSDQEQSSYPYKGIYAIIVSWSDDDMDIYDELVDLKNAFGSLTFSYYQMYFIPSQNPFDSLLKELQEHKQKALDEDSLLIVYYGGHGRLLTNRRLHLTATLDSDHPNIDWTSMQANLEYAEIDVLLILDCCHASAAASSFEKDYEYDTEPRKRLEILAGCGFDAVTREPGRYSFTKALTAELKARSKCERVFSVAQLFQCLHARMLRQHPSNIPDSDEDEYYKCFVAPVYIPRCTDHNHVSIPLKKFSPKEEAIEQLSHSVSDWGLPSPTPLSPTDPKYVEW</sequence>
<dbReference type="Gene3D" id="3.40.50.1460">
    <property type="match status" value="1"/>
</dbReference>
<evidence type="ECO:0000313" key="4">
    <source>
        <dbReference type="Proteomes" id="UP000664132"/>
    </source>
</evidence>
<protein>
    <recommendedName>
        <fullName evidence="2">Peptidase C14 caspase domain-containing protein</fullName>
    </recommendedName>
</protein>
<dbReference type="Pfam" id="PF00656">
    <property type="entry name" value="Peptidase_C14"/>
    <property type="match status" value="1"/>
</dbReference>
<gene>
    <name evidence="3" type="ORF">IFR04_010761</name>
</gene>
<dbReference type="EMBL" id="JAFJYH010000197">
    <property type="protein sequence ID" value="KAG4416118.1"/>
    <property type="molecule type" value="Genomic_DNA"/>
</dbReference>
<keyword evidence="4" id="KW-1185">Reference proteome</keyword>
<comment type="caution">
    <text evidence="3">The sequence shown here is derived from an EMBL/GenBank/DDBJ whole genome shotgun (WGS) entry which is preliminary data.</text>
</comment>
<dbReference type="AlphaFoldDB" id="A0A8H7TC55"/>
<evidence type="ECO:0000313" key="3">
    <source>
        <dbReference type="EMBL" id="KAG4416118.1"/>
    </source>
</evidence>
<name>A0A8H7TC55_9HELO</name>
<organism evidence="3 4">
    <name type="scientific">Cadophora malorum</name>
    <dbReference type="NCBI Taxonomy" id="108018"/>
    <lineage>
        <taxon>Eukaryota</taxon>
        <taxon>Fungi</taxon>
        <taxon>Dikarya</taxon>
        <taxon>Ascomycota</taxon>
        <taxon>Pezizomycotina</taxon>
        <taxon>Leotiomycetes</taxon>
        <taxon>Helotiales</taxon>
        <taxon>Ploettnerulaceae</taxon>
        <taxon>Cadophora</taxon>
    </lineage>
</organism>
<dbReference type="InterPro" id="IPR011600">
    <property type="entry name" value="Pept_C14_caspase"/>
</dbReference>
<evidence type="ECO:0000259" key="2">
    <source>
        <dbReference type="Pfam" id="PF00656"/>
    </source>
</evidence>
<dbReference type="OrthoDB" id="4760831at2759"/>
<reference evidence="3" key="1">
    <citation type="submission" date="2021-02" db="EMBL/GenBank/DDBJ databases">
        <title>Genome sequence Cadophora malorum strain M34.</title>
        <authorList>
            <person name="Stefanovic E."/>
            <person name="Vu D."/>
            <person name="Scully C."/>
            <person name="Dijksterhuis J."/>
            <person name="Roader J."/>
            <person name="Houbraken J."/>
        </authorList>
    </citation>
    <scope>NUCLEOTIDE SEQUENCE</scope>
    <source>
        <strain evidence="3">M34</strain>
    </source>
</reference>
<dbReference type="GO" id="GO:0006508">
    <property type="term" value="P:proteolysis"/>
    <property type="evidence" value="ECO:0007669"/>
    <property type="project" value="InterPro"/>
</dbReference>
<feature type="region of interest" description="Disordered" evidence="1">
    <location>
        <begin position="262"/>
        <end position="283"/>
    </location>
</feature>
<proteinExistence type="predicted"/>